<dbReference type="Pfam" id="PF07731">
    <property type="entry name" value="Cu-oxidase_2"/>
    <property type="match status" value="1"/>
</dbReference>
<evidence type="ECO:0000313" key="9">
    <source>
        <dbReference type="EMBL" id="KAF0433431.1"/>
    </source>
</evidence>
<dbReference type="PROSITE" id="PS00080">
    <property type="entry name" value="MULTICOPPER_OXIDASE2"/>
    <property type="match status" value="1"/>
</dbReference>
<dbReference type="PANTHER" id="PTHR11709:SF511">
    <property type="entry name" value="LACCASE"/>
    <property type="match status" value="1"/>
</dbReference>
<dbReference type="GO" id="GO:0005507">
    <property type="term" value="F:copper ion binding"/>
    <property type="evidence" value="ECO:0007669"/>
    <property type="project" value="InterPro"/>
</dbReference>
<dbReference type="OrthoDB" id="2121828at2759"/>
<dbReference type="Pfam" id="PF00394">
    <property type="entry name" value="Cu-oxidase"/>
    <property type="match status" value="1"/>
</dbReference>
<dbReference type="GO" id="GO:0016491">
    <property type="term" value="F:oxidoreductase activity"/>
    <property type="evidence" value="ECO:0007669"/>
    <property type="project" value="UniProtKB-KW"/>
</dbReference>
<feature type="chain" id="PRO_5034270062" evidence="5">
    <location>
        <begin position="26"/>
        <end position="636"/>
    </location>
</feature>
<comment type="caution">
    <text evidence="9">The sequence shown here is derived from an EMBL/GenBank/DDBJ whole genome shotgun (WGS) entry which is preliminary data.</text>
</comment>
<comment type="similarity">
    <text evidence="1">Belongs to the multicopper oxidase family.</text>
</comment>
<feature type="domain" description="Plastocyanin-like" evidence="8">
    <location>
        <begin position="75"/>
        <end position="168"/>
    </location>
</feature>
<reference evidence="9 10" key="1">
    <citation type="journal article" date="2019" name="Environ. Microbiol.">
        <title>At the nexus of three kingdoms: the genome of the mycorrhizal fungus Gigaspora margarita provides insights into plant, endobacterial and fungal interactions.</title>
        <authorList>
            <person name="Venice F."/>
            <person name="Ghignone S."/>
            <person name="Salvioli di Fossalunga A."/>
            <person name="Amselem J."/>
            <person name="Novero M."/>
            <person name="Xianan X."/>
            <person name="Sedzielewska Toro K."/>
            <person name="Morin E."/>
            <person name="Lipzen A."/>
            <person name="Grigoriev I.V."/>
            <person name="Henrissat B."/>
            <person name="Martin F.M."/>
            <person name="Bonfante P."/>
        </authorList>
    </citation>
    <scope>NUCLEOTIDE SEQUENCE [LARGE SCALE GENOMIC DNA]</scope>
    <source>
        <strain evidence="9 10">BEG34</strain>
    </source>
</reference>
<dbReference type="InterPro" id="IPR045087">
    <property type="entry name" value="Cu-oxidase_fam"/>
</dbReference>
<keyword evidence="3" id="KW-0560">Oxidoreductase</keyword>
<evidence type="ECO:0000256" key="5">
    <source>
        <dbReference type="SAM" id="SignalP"/>
    </source>
</evidence>
<dbReference type="Gene3D" id="2.60.40.420">
    <property type="entry name" value="Cupredoxins - blue copper proteins"/>
    <property type="match status" value="3"/>
</dbReference>
<evidence type="ECO:0000259" key="7">
    <source>
        <dbReference type="Pfam" id="PF07731"/>
    </source>
</evidence>
<keyword evidence="5" id="KW-0732">Signal</keyword>
<proteinExistence type="inferred from homology"/>
<keyword evidence="4" id="KW-0186">Copper</keyword>
<dbReference type="AlphaFoldDB" id="A0A8H3XAN4"/>
<accession>A0A8H3XAN4</accession>
<dbReference type="InterPro" id="IPR011707">
    <property type="entry name" value="Cu-oxidase-like_N"/>
</dbReference>
<evidence type="ECO:0000256" key="1">
    <source>
        <dbReference type="ARBA" id="ARBA00010609"/>
    </source>
</evidence>
<feature type="domain" description="Plastocyanin-like" evidence="7">
    <location>
        <begin position="466"/>
        <end position="585"/>
    </location>
</feature>
<evidence type="ECO:0000259" key="8">
    <source>
        <dbReference type="Pfam" id="PF07732"/>
    </source>
</evidence>
<keyword evidence="10" id="KW-1185">Reference proteome</keyword>
<sequence length="636" mass="72695">MKMALKKLIILVLFIILQLSILVFSAPPPLEIDWTVARIPKIVDGCNRAWNVVAVYPTSFDKNGKELIPLPKDVAFPAPTLIVEPEQVVRVLIRNRLDEPTTIHWHGLLMEKTGYSDGVPTITQCPIQNNSNFLYEFKANKIPGTHWYHSHYKPQRVDGLYGYIIIKETIEQEGIDLNGNKCPYCVLVSDWYHLPAQELLDKYRCDAQIGAVTPEPVPHSVLLNGIGGGYCGTNNATKPANSCNDKDYDKKNITCVLSNEVYKFQRNKKYRLRILNSGALVLYYFSIDDHDLDVIEVEGMRVKSNKKIKLLPLHAGQRYSVIATTSNTKTDNFWMRLQTSKECIRPNTSAEEWGMLVEEIRAIVSYSITPGTPTTSPWILGKLNCTDLDYSLLSPDKLYLINYDTPLKPPSGPANKEFNFGIYMEIYDEKNKSYLTVGEIYDTAGNRKIYDDNIFGFTNNSIQYTIDNYNKYGSRIYNVYKYQNLNFYVLDKERDVIDVTLKSSDNISHPIHLHGHFFWVMEYTRGPGEPNEIYEKPIQRDTVTVPPKGIVKIRFQVDNPGVWACHCHIEWHVEVGMMAQFVELPAKVTKLSPLNNKIYVDKGKNTVNLTTWNELCVDIHHSMASCPTRNKTITKT</sequence>
<dbReference type="InterPro" id="IPR002355">
    <property type="entry name" value="Cu_oxidase_Cu_BS"/>
</dbReference>
<feature type="signal peptide" evidence="5">
    <location>
        <begin position="1"/>
        <end position="25"/>
    </location>
</feature>
<dbReference type="EMBL" id="WTPW01001473">
    <property type="protein sequence ID" value="KAF0433431.1"/>
    <property type="molecule type" value="Genomic_DNA"/>
</dbReference>
<protein>
    <submittedName>
        <fullName evidence="9">Multicopper oxidase</fullName>
    </submittedName>
</protein>
<evidence type="ECO:0000256" key="3">
    <source>
        <dbReference type="ARBA" id="ARBA00023002"/>
    </source>
</evidence>
<keyword evidence="2" id="KW-0479">Metal-binding</keyword>
<dbReference type="SUPFAM" id="SSF49503">
    <property type="entry name" value="Cupredoxins"/>
    <property type="match status" value="3"/>
</dbReference>
<dbReference type="Proteomes" id="UP000439903">
    <property type="component" value="Unassembled WGS sequence"/>
</dbReference>
<dbReference type="InterPro" id="IPR011706">
    <property type="entry name" value="Cu-oxidase_C"/>
</dbReference>
<dbReference type="Pfam" id="PF07732">
    <property type="entry name" value="Cu-oxidase_3"/>
    <property type="match status" value="1"/>
</dbReference>
<feature type="domain" description="Plastocyanin-like" evidence="6">
    <location>
        <begin position="184"/>
        <end position="344"/>
    </location>
</feature>
<evidence type="ECO:0000259" key="6">
    <source>
        <dbReference type="Pfam" id="PF00394"/>
    </source>
</evidence>
<gene>
    <name evidence="9" type="ORF">F8M41_005063</name>
</gene>
<evidence type="ECO:0000313" key="10">
    <source>
        <dbReference type="Proteomes" id="UP000439903"/>
    </source>
</evidence>
<dbReference type="InterPro" id="IPR001117">
    <property type="entry name" value="Cu-oxidase_2nd"/>
</dbReference>
<evidence type="ECO:0000256" key="4">
    <source>
        <dbReference type="ARBA" id="ARBA00023008"/>
    </source>
</evidence>
<organism evidence="9 10">
    <name type="scientific">Gigaspora margarita</name>
    <dbReference type="NCBI Taxonomy" id="4874"/>
    <lineage>
        <taxon>Eukaryota</taxon>
        <taxon>Fungi</taxon>
        <taxon>Fungi incertae sedis</taxon>
        <taxon>Mucoromycota</taxon>
        <taxon>Glomeromycotina</taxon>
        <taxon>Glomeromycetes</taxon>
        <taxon>Diversisporales</taxon>
        <taxon>Gigasporaceae</taxon>
        <taxon>Gigaspora</taxon>
    </lineage>
</organism>
<dbReference type="PANTHER" id="PTHR11709">
    <property type="entry name" value="MULTI-COPPER OXIDASE"/>
    <property type="match status" value="1"/>
</dbReference>
<name>A0A8H3XAN4_GIGMA</name>
<evidence type="ECO:0000256" key="2">
    <source>
        <dbReference type="ARBA" id="ARBA00022723"/>
    </source>
</evidence>
<dbReference type="InterPro" id="IPR008972">
    <property type="entry name" value="Cupredoxin"/>
</dbReference>